<dbReference type="Pfam" id="PF04542">
    <property type="entry name" value="Sigma70_r2"/>
    <property type="match status" value="1"/>
</dbReference>
<keyword evidence="5" id="KW-0804">Transcription</keyword>
<dbReference type="SUPFAM" id="SSF88659">
    <property type="entry name" value="Sigma3 and sigma4 domains of RNA polymerase sigma factors"/>
    <property type="match status" value="1"/>
</dbReference>
<dbReference type="GO" id="GO:0003677">
    <property type="term" value="F:DNA binding"/>
    <property type="evidence" value="ECO:0007669"/>
    <property type="project" value="UniProtKB-KW"/>
</dbReference>
<dbReference type="Gene3D" id="1.10.1740.10">
    <property type="match status" value="1"/>
</dbReference>
<dbReference type="PANTHER" id="PTHR43133">
    <property type="entry name" value="RNA POLYMERASE ECF-TYPE SIGMA FACTO"/>
    <property type="match status" value="1"/>
</dbReference>
<dbReference type="OrthoDB" id="941544at2"/>
<evidence type="ECO:0000256" key="3">
    <source>
        <dbReference type="ARBA" id="ARBA00023082"/>
    </source>
</evidence>
<evidence type="ECO:0000259" key="6">
    <source>
        <dbReference type="Pfam" id="PF04542"/>
    </source>
</evidence>
<dbReference type="AlphaFoldDB" id="A0A4U6D9M3"/>
<dbReference type="InterPro" id="IPR013249">
    <property type="entry name" value="RNA_pol_sigma70_r4_t2"/>
</dbReference>
<dbReference type="Proteomes" id="UP000304900">
    <property type="component" value="Unassembled WGS sequence"/>
</dbReference>
<evidence type="ECO:0000256" key="1">
    <source>
        <dbReference type="ARBA" id="ARBA00010641"/>
    </source>
</evidence>
<comment type="similarity">
    <text evidence="1">Belongs to the sigma-70 factor family. ECF subfamily.</text>
</comment>
<dbReference type="GO" id="GO:0016987">
    <property type="term" value="F:sigma factor activity"/>
    <property type="evidence" value="ECO:0007669"/>
    <property type="project" value="UniProtKB-KW"/>
</dbReference>
<accession>A0A4U6D9M3</accession>
<evidence type="ECO:0000313" key="9">
    <source>
        <dbReference type="Proteomes" id="UP000304900"/>
    </source>
</evidence>
<dbReference type="Pfam" id="PF08281">
    <property type="entry name" value="Sigma70_r4_2"/>
    <property type="match status" value="1"/>
</dbReference>
<dbReference type="PANTHER" id="PTHR43133:SF8">
    <property type="entry name" value="RNA POLYMERASE SIGMA FACTOR HI_1459-RELATED"/>
    <property type="match status" value="1"/>
</dbReference>
<dbReference type="EMBL" id="SZVO01000001">
    <property type="protein sequence ID" value="TKT94212.1"/>
    <property type="molecule type" value="Genomic_DNA"/>
</dbReference>
<feature type="domain" description="RNA polymerase sigma factor 70 region 4 type 2" evidence="7">
    <location>
        <begin position="125"/>
        <end position="171"/>
    </location>
</feature>
<gene>
    <name evidence="8" type="ORF">FDK13_03090</name>
</gene>
<dbReference type="Gene3D" id="1.10.10.10">
    <property type="entry name" value="Winged helix-like DNA-binding domain superfamily/Winged helix DNA-binding domain"/>
    <property type="match status" value="1"/>
</dbReference>
<dbReference type="InterPro" id="IPR013324">
    <property type="entry name" value="RNA_pol_sigma_r3/r4-like"/>
</dbReference>
<keyword evidence="4" id="KW-0238">DNA-binding</keyword>
<dbReference type="InterPro" id="IPR013325">
    <property type="entry name" value="RNA_pol_sigma_r2"/>
</dbReference>
<proteinExistence type="inferred from homology"/>
<evidence type="ECO:0000313" key="8">
    <source>
        <dbReference type="EMBL" id="TKT94212.1"/>
    </source>
</evidence>
<dbReference type="InterPro" id="IPR007627">
    <property type="entry name" value="RNA_pol_sigma70_r2"/>
</dbReference>
<dbReference type="InterPro" id="IPR014284">
    <property type="entry name" value="RNA_pol_sigma-70_dom"/>
</dbReference>
<dbReference type="InterPro" id="IPR039425">
    <property type="entry name" value="RNA_pol_sigma-70-like"/>
</dbReference>
<organism evidence="8 9">
    <name type="scientific">Dyadobacter frigoris</name>
    <dbReference type="NCBI Taxonomy" id="2576211"/>
    <lineage>
        <taxon>Bacteria</taxon>
        <taxon>Pseudomonadati</taxon>
        <taxon>Bacteroidota</taxon>
        <taxon>Cytophagia</taxon>
        <taxon>Cytophagales</taxon>
        <taxon>Spirosomataceae</taxon>
        <taxon>Dyadobacter</taxon>
    </lineage>
</organism>
<feature type="domain" description="RNA polymerase sigma-70 region 2" evidence="6">
    <location>
        <begin position="24"/>
        <end position="91"/>
    </location>
</feature>
<keyword evidence="2" id="KW-0805">Transcription regulation</keyword>
<comment type="caution">
    <text evidence="8">The sequence shown here is derived from an EMBL/GenBank/DDBJ whole genome shotgun (WGS) entry which is preliminary data.</text>
</comment>
<keyword evidence="3" id="KW-0731">Sigma factor</keyword>
<dbReference type="NCBIfam" id="TIGR02937">
    <property type="entry name" value="sigma70-ECF"/>
    <property type="match status" value="1"/>
</dbReference>
<protein>
    <submittedName>
        <fullName evidence="8">Sigma-70 family RNA polymerase sigma factor</fullName>
    </submittedName>
</protein>
<reference evidence="8 9" key="1">
    <citation type="submission" date="2019-05" db="EMBL/GenBank/DDBJ databases">
        <title>Dyadobacter AR-3-8 sp. nov., isolated from arctic soil.</title>
        <authorList>
            <person name="Chaudhary D.K."/>
        </authorList>
    </citation>
    <scope>NUCLEOTIDE SEQUENCE [LARGE SCALE GENOMIC DNA]</scope>
    <source>
        <strain evidence="8 9">AR-3-8</strain>
    </source>
</reference>
<dbReference type="SUPFAM" id="SSF88946">
    <property type="entry name" value="Sigma2 domain of RNA polymerase sigma factors"/>
    <property type="match status" value="1"/>
</dbReference>
<name>A0A4U6D9M3_9BACT</name>
<evidence type="ECO:0000259" key="7">
    <source>
        <dbReference type="Pfam" id="PF08281"/>
    </source>
</evidence>
<evidence type="ECO:0000256" key="2">
    <source>
        <dbReference type="ARBA" id="ARBA00023015"/>
    </source>
</evidence>
<sequence length="179" mass="21276">MSLNNLEEILAGCRRKERQSQEKLYRQFYPVLFALCRNFFEDKHDIVTAINNGMMKVFKNLDQYDAAKGEFFNWMYTTVRNAALTLLRDKKTQHFDYDEIKENMFFESKENPFQELEYNDIEIYMSQLPLATRRVSSLFYLDGFSVKEIAEALSISEGTVKWHLSESRSRLKTIFEKSI</sequence>
<evidence type="ECO:0000256" key="4">
    <source>
        <dbReference type="ARBA" id="ARBA00023125"/>
    </source>
</evidence>
<evidence type="ECO:0000256" key="5">
    <source>
        <dbReference type="ARBA" id="ARBA00023163"/>
    </source>
</evidence>
<dbReference type="GO" id="GO:0006352">
    <property type="term" value="P:DNA-templated transcription initiation"/>
    <property type="evidence" value="ECO:0007669"/>
    <property type="project" value="InterPro"/>
</dbReference>
<keyword evidence="9" id="KW-1185">Reference proteome</keyword>
<dbReference type="InterPro" id="IPR036388">
    <property type="entry name" value="WH-like_DNA-bd_sf"/>
</dbReference>